<evidence type="ECO:0000313" key="2">
    <source>
        <dbReference type="EMBL" id="ABO51722.1"/>
    </source>
</evidence>
<dbReference type="Proteomes" id="UP000001556">
    <property type="component" value="Chromosome"/>
</dbReference>
<evidence type="ECO:0000313" key="3">
    <source>
        <dbReference type="Proteomes" id="UP000001556"/>
    </source>
</evidence>
<dbReference type="PROSITE" id="PS51257">
    <property type="entry name" value="PROKAR_LIPOPROTEIN"/>
    <property type="match status" value="1"/>
</dbReference>
<keyword evidence="1" id="KW-0812">Transmembrane</keyword>
<dbReference type="AlphaFoldDB" id="A4J9G9"/>
<proteinExistence type="predicted"/>
<protein>
    <submittedName>
        <fullName evidence="2">Uncharacterized protein</fullName>
    </submittedName>
</protein>
<feature type="transmembrane region" description="Helical" evidence="1">
    <location>
        <begin position="14"/>
        <end position="35"/>
    </location>
</feature>
<dbReference type="HOGENOM" id="CLU_2192797_0_0_9"/>
<accession>A4J9G9</accession>
<dbReference type="KEGG" id="drm:Dred_3220"/>
<sequence length="108" mass="12338">MALIKLLITRAVRLLPFVSIFFMISFSTISCIGLIYIFRGVFNMRIIMAAFAMIMLVVILETPATICGERLLLSHLNENIVWLLTGLPHIFLLLMVGFGYKRFVNRQS</sequence>
<organism evidence="2 3">
    <name type="scientific">Desulforamulus reducens (strain ATCC BAA-1160 / DSM 100696 / MI-1)</name>
    <name type="common">Desulfotomaculum reducens</name>
    <dbReference type="NCBI Taxonomy" id="349161"/>
    <lineage>
        <taxon>Bacteria</taxon>
        <taxon>Bacillati</taxon>
        <taxon>Bacillota</taxon>
        <taxon>Clostridia</taxon>
        <taxon>Eubacteriales</taxon>
        <taxon>Peptococcaceae</taxon>
        <taxon>Desulforamulus</taxon>
    </lineage>
</organism>
<dbReference type="EMBL" id="CP000612">
    <property type="protein sequence ID" value="ABO51722.1"/>
    <property type="molecule type" value="Genomic_DNA"/>
</dbReference>
<keyword evidence="1" id="KW-1133">Transmembrane helix</keyword>
<gene>
    <name evidence="2" type="ordered locus">Dred_3220</name>
</gene>
<name>A4J9G9_DESRM</name>
<feature type="transmembrane region" description="Helical" evidence="1">
    <location>
        <begin position="80"/>
        <end position="100"/>
    </location>
</feature>
<feature type="transmembrane region" description="Helical" evidence="1">
    <location>
        <begin position="42"/>
        <end position="60"/>
    </location>
</feature>
<keyword evidence="3" id="KW-1185">Reference proteome</keyword>
<evidence type="ECO:0000256" key="1">
    <source>
        <dbReference type="SAM" id="Phobius"/>
    </source>
</evidence>
<reference evidence="2 3" key="1">
    <citation type="submission" date="2007-03" db="EMBL/GenBank/DDBJ databases">
        <title>Complete sequence of Desulfotomaculum reducens MI-1.</title>
        <authorList>
            <consortium name="US DOE Joint Genome Institute"/>
            <person name="Copeland A."/>
            <person name="Lucas S."/>
            <person name="Lapidus A."/>
            <person name="Barry K."/>
            <person name="Detter J.C."/>
            <person name="Glavina del Rio T."/>
            <person name="Hammon N."/>
            <person name="Israni S."/>
            <person name="Dalin E."/>
            <person name="Tice H."/>
            <person name="Pitluck S."/>
            <person name="Sims D."/>
            <person name="Brettin T."/>
            <person name="Bruce D."/>
            <person name="Han C."/>
            <person name="Tapia R."/>
            <person name="Schmutz J."/>
            <person name="Larimer F."/>
            <person name="Land M."/>
            <person name="Hauser L."/>
            <person name="Kyrpides N."/>
            <person name="Kim E."/>
            <person name="Tebo B.M."/>
            <person name="Richardson P."/>
        </authorList>
    </citation>
    <scope>NUCLEOTIDE SEQUENCE [LARGE SCALE GENOMIC DNA]</scope>
    <source>
        <strain evidence="2 3">MI-1</strain>
    </source>
</reference>
<dbReference type="RefSeq" id="WP_011879510.1">
    <property type="nucleotide sequence ID" value="NC_009253.1"/>
</dbReference>
<keyword evidence="1" id="KW-0472">Membrane</keyword>